<keyword evidence="2" id="KW-1185">Reference proteome</keyword>
<reference evidence="1" key="5">
    <citation type="journal article" date="2021" name="G3 (Bethesda)">
        <title>Aegilops tauschii genome assembly Aet v5.0 features greater sequence contiguity and improved annotation.</title>
        <authorList>
            <person name="Wang L."/>
            <person name="Zhu T."/>
            <person name="Rodriguez J.C."/>
            <person name="Deal K.R."/>
            <person name="Dubcovsky J."/>
            <person name="McGuire P.E."/>
            <person name="Lux T."/>
            <person name="Spannagl M."/>
            <person name="Mayer K.F.X."/>
            <person name="Baldrich P."/>
            <person name="Meyers B.C."/>
            <person name="Huo N."/>
            <person name="Gu Y.Q."/>
            <person name="Zhou H."/>
            <person name="Devos K.M."/>
            <person name="Bennetzen J.L."/>
            <person name="Unver T."/>
            <person name="Budak H."/>
            <person name="Gulick P.J."/>
            <person name="Galiba G."/>
            <person name="Kalapos B."/>
            <person name="Nelson D.R."/>
            <person name="Li P."/>
            <person name="You F.M."/>
            <person name="Luo M.C."/>
            <person name="Dvorak J."/>
        </authorList>
    </citation>
    <scope>NUCLEOTIDE SEQUENCE [LARGE SCALE GENOMIC DNA]</scope>
    <source>
        <strain evidence="1">cv. AL8/78</strain>
    </source>
</reference>
<name>A0A452YMA9_AEGTS</name>
<sequence>MFYEQESLFFRIKWRIQDLLCFLPYNFARYKTIK</sequence>
<evidence type="ECO:0000313" key="2">
    <source>
        <dbReference type="Proteomes" id="UP000015105"/>
    </source>
</evidence>
<dbReference type="EnsemblPlants" id="AET1Gv20469000.4">
    <property type="protein sequence ID" value="AET1Gv20469000.4"/>
    <property type="gene ID" value="AET1Gv20469000"/>
</dbReference>
<reference evidence="2" key="1">
    <citation type="journal article" date="2014" name="Science">
        <title>Ancient hybridizations among the ancestral genomes of bread wheat.</title>
        <authorList>
            <consortium name="International Wheat Genome Sequencing Consortium,"/>
            <person name="Marcussen T."/>
            <person name="Sandve S.R."/>
            <person name="Heier L."/>
            <person name="Spannagl M."/>
            <person name="Pfeifer M."/>
            <person name="Jakobsen K.S."/>
            <person name="Wulff B.B."/>
            <person name="Steuernagel B."/>
            <person name="Mayer K.F."/>
            <person name="Olsen O.A."/>
        </authorList>
    </citation>
    <scope>NUCLEOTIDE SEQUENCE [LARGE SCALE GENOMIC DNA]</scope>
    <source>
        <strain evidence="2">cv. AL8/78</strain>
    </source>
</reference>
<proteinExistence type="predicted"/>
<dbReference type="Gramene" id="AET1Gv20469000.4">
    <property type="protein sequence ID" value="AET1Gv20469000.4"/>
    <property type="gene ID" value="AET1Gv20469000"/>
</dbReference>
<reference evidence="1" key="4">
    <citation type="submission" date="2019-03" db="UniProtKB">
        <authorList>
            <consortium name="EnsemblPlants"/>
        </authorList>
    </citation>
    <scope>IDENTIFICATION</scope>
</reference>
<evidence type="ECO:0000313" key="1">
    <source>
        <dbReference type="EnsemblPlants" id="AET1Gv20469000.4"/>
    </source>
</evidence>
<protein>
    <submittedName>
        <fullName evidence="1">Uncharacterized protein</fullName>
    </submittedName>
</protein>
<accession>A0A452YMA9</accession>
<dbReference type="AlphaFoldDB" id="A0A452YMA9"/>
<dbReference type="Proteomes" id="UP000015105">
    <property type="component" value="Chromosome 1D"/>
</dbReference>
<organism evidence="1 2">
    <name type="scientific">Aegilops tauschii subsp. strangulata</name>
    <name type="common">Goatgrass</name>
    <dbReference type="NCBI Taxonomy" id="200361"/>
    <lineage>
        <taxon>Eukaryota</taxon>
        <taxon>Viridiplantae</taxon>
        <taxon>Streptophyta</taxon>
        <taxon>Embryophyta</taxon>
        <taxon>Tracheophyta</taxon>
        <taxon>Spermatophyta</taxon>
        <taxon>Magnoliopsida</taxon>
        <taxon>Liliopsida</taxon>
        <taxon>Poales</taxon>
        <taxon>Poaceae</taxon>
        <taxon>BOP clade</taxon>
        <taxon>Pooideae</taxon>
        <taxon>Triticodae</taxon>
        <taxon>Triticeae</taxon>
        <taxon>Triticinae</taxon>
        <taxon>Aegilops</taxon>
    </lineage>
</organism>
<reference evidence="2" key="2">
    <citation type="journal article" date="2017" name="Nat. Plants">
        <title>The Aegilops tauschii genome reveals multiple impacts of transposons.</title>
        <authorList>
            <person name="Zhao G."/>
            <person name="Zou C."/>
            <person name="Li K."/>
            <person name="Wang K."/>
            <person name="Li T."/>
            <person name="Gao L."/>
            <person name="Zhang X."/>
            <person name="Wang H."/>
            <person name="Yang Z."/>
            <person name="Liu X."/>
            <person name="Jiang W."/>
            <person name="Mao L."/>
            <person name="Kong X."/>
            <person name="Jiao Y."/>
            <person name="Jia J."/>
        </authorList>
    </citation>
    <scope>NUCLEOTIDE SEQUENCE [LARGE SCALE GENOMIC DNA]</scope>
    <source>
        <strain evidence="2">cv. AL8/78</strain>
    </source>
</reference>
<reference evidence="1" key="3">
    <citation type="journal article" date="2017" name="Nature">
        <title>Genome sequence of the progenitor of the wheat D genome Aegilops tauschii.</title>
        <authorList>
            <person name="Luo M.C."/>
            <person name="Gu Y.Q."/>
            <person name="Puiu D."/>
            <person name="Wang H."/>
            <person name="Twardziok S.O."/>
            <person name="Deal K.R."/>
            <person name="Huo N."/>
            <person name="Zhu T."/>
            <person name="Wang L."/>
            <person name="Wang Y."/>
            <person name="McGuire P.E."/>
            <person name="Liu S."/>
            <person name="Long H."/>
            <person name="Ramasamy R.K."/>
            <person name="Rodriguez J.C."/>
            <person name="Van S.L."/>
            <person name="Yuan L."/>
            <person name="Wang Z."/>
            <person name="Xia Z."/>
            <person name="Xiao L."/>
            <person name="Anderson O.D."/>
            <person name="Ouyang S."/>
            <person name="Liang Y."/>
            <person name="Zimin A.V."/>
            <person name="Pertea G."/>
            <person name="Qi P."/>
            <person name="Bennetzen J.L."/>
            <person name="Dai X."/>
            <person name="Dawson M.W."/>
            <person name="Muller H.G."/>
            <person name="Kugler K."/>
            <person name="Rivarola-Duarte L."/>
            <person name="Spannagl M."/>
            <person name="Mayer K.F.X."/>
            <person name="Lu F.H."/>
            <person name="Bevan M.W."/>
            <person name="Leroy P."/>
            <person name="Li P."/>
            <person name="You F.M."/>
            <person name="Sun Q."/>
            <person name="Liu Z."/>
            <person name="Lyons E."/>
            <person name="Wicker T."/>
            <person name="Salzberg S.L."/>
            <person name="Devos K.M."/>
            <person name="Dvorak J."/>
        </authorList>
    </citation>
    <scope>NUCLEOTIDE SEQUENCE [LARGE SCALE GENOMIC DNA]</scope>
    <source>
        <strain evidence="1">cv. AL8/78</strain>
    </source>
</reference>